<keyword evidence="3" id="KW-1185">Reference proteome</keyword>
<dbReference type="HOGENOM" id="CLU_1842184_0_0_11"/>
<dbReference type="KEGG" id="fal:FRAAL1952"/>
<proteinExistence type="predicted"/>
<organism evidence="2 3">
    <name type="scientific">Frankia alni (strain DSM 45986 / CECT 9034 / ACN14a)</name>
    <dbReference type="NCBI Taxonomy" id="326424"/>
    <lineage>
        <taxon>Bacteria</taxon>
        <taxon>Bacillati</taxon>
        <taxon>Actinomycetota</taxon>
        <taxon>Actinomycetes</taxon>
        <taxon>Frankiales</taxon>
        <taxon>Frankiaceae</taxon>
        <taxon>Frankia</taxon>
    </lineage>
</organism>
<evidence type="ECO:0000313" key="3">
    <source>
        <dbReference type="Proteomes" id="UP000000657"/>
    </source>
</evidence>
<accession>Q0RPD1</accession>
<reference evidence="2 3" key="1">
    <citation type="journal article" date="2007" name="Genome Res.">
        <title>Genome characteristics of facultatively symbiotic Frankia sp. strains reflect host range and host plant biogeography.</title>
        <authorList>
            <person name="Normand P."/>
            <person name="Lapierre P."/>
            <person name="Tisa L.S."/>
            <person name="Gogarten J.P."/>
            <person name="Alloisio N."/>
            <person name="Bagnarol E."/>
            <person name="Bassi C.A."/>
            <person name="Berry A.M."/>
            <person name="Bickhart D.M."/>
            <person name="Choisne N."/>
            <person name="Couloux A."/>
            <person name="Cournoyer B."/>
            <person name="Cruveiller S."/>
            <person name="Daubin V."/>
            <person name="Demange N."/>
            <person name="Francino M.P."/>
            <person name="Goltsman E."/>
            <person name="Huang Y."/>
            <person name="Kopp O.R."/>
            <person name="Labarre L."/>
            <person name="Lapidus A."/>
            <person name="Lavire C."/>
            <person name="Marechal J."/>
            <person name="Martinez M."/>
            <person name="Mastronunzio J.E."/>
            <person name="Mullin B.C."/>
            <person name="Niemann J."/>
            <person name="Pujic P."/>
            <person name="Rawnsley T."/>
            <person name="Rouy Z."/>
            <person name="Schenowitz C."/>
            <person name="Sellstedt A."/>
            <person name="Tavares F."/>
            <person name="Tomkins J.P."/>
            <person name="Vallenet D."/>
            <person name="Valverde C."/>
            <person name="Wall L.G."/>
            <person name="Wang Y."/>
            <person name="Medigue C."/>
            <person name="Benson D.R."/>
        </authorList>
    </citation>
    <scope>NUCLEOTIDE SEQUENCE [LARGE SCALE GENOMIC DNA]</scope>
    <source>
        <strain evidence="3">DSM 45986 / CECT 9034 / ACN14a</strain>
    </source>
</reference>
<dbReference type="AlphaFoldDB" id="Q0RPD1"/>
<dbReference type="EMBL" id="CT573213">
    <property type="protein sequence ID" value="CAJ60601.1"/>
    <property type="molecule type" value="Genomic_DNA"/>
</dbReference>
<sequence length="139" mass="14881">MKRLTSHMRCTAGFRHDRDHAADIHLQTGPAHTRRHVTSLLEIEVASYAWVRRRRVRAAAPAAAAVAGMGVLARRPSADRPAGEIPPGPVGVHLDPRMGGDVASARGGGASSPRAVEIRKGVAPSAPREEHARARRSRT</sequence>
<evidence type="ECO:0000313" key="2">
    <source>
        <dbReference type="EMBL" id="CAJ60601.1"/>
    </source>
</evidence>
<protein>
    <submittedName>
        <fullName evidence="2">Uncharacterized protein</fullName>
    </submittedName>
</protein>
<dbReference type="Proteomes" id="UP000000657">
    <property type="component" value="Chromosome"/>
</dbReference>
<name>Q0RPD1_FRAAA</name>
<gene>
    <name evidence="2" type="ordered locus">FRAAL1952</name>
</gene>
<evidence type="ECO:0000256" key="1">
    <source>
        <dbReference type="SAM" id="MobiDB-lite"/>
    </source>
</evidence>
<feature type="region of interest" description="Disordered" evidence="1">
    <location>
        <begin position="75"/>
        <end position="139"/>
    </location>
</feature>
<dbReference type="STRING" id="326424.FRAAL1952"/>